<reference evidence="5 6" key="1">
    <citation type="journal article" date="2024" name="J. Plant Pathol.">
        <title>Sequence and assembly of the genome of Seiridium unicorne, isolate CBS 538.82, causal agent of cypress canker disease.</title>
        <authorList>
            <person name="Scali E."/>
            <person name="Rocca G.D."/>
            <person name="Danti R."/>
            <person name="Garbelotto M."/>
            <person name="Barberini S."/>
            <person name="Baroncelli R."/>
            <person name="Emiliani G."/>
        </authorList>
    </citation>
    <scope>NUCLEOTIDE SEQUENCE [LARGE SCALE GENOMIC DNA]</scope>
    <source>
        <strain evidence="5 6">BM-138-508</strain>
    </source>
</reference>
<gene>
    <name evidence="5" type="ORF">SUNI508_03421</name>
</gene>
<dbReference type="Proteomes" id="UP001408356">
    <property type="component" value="Unassembled WGS sequence"/>
</dbReference>
<dbReference type="Gene3D" id="3.40.50.150">
    <property type="entry name" value="Vaccinia Virus protein VP39"/>
    <property type="match status" value="1"/>
</dbReference>
<evidence type="ECO:0000256" key="2">
    <source>
        <dbReference type="ARBA" id="ARBA00022679"/>
    </source>
</evidence>
<dbReference type="InterPro" id="IPR001077">
    <property type="entry name" value="COMT_C"/>
</dbReference>
<dbReference type="SUPFAM" id="SSF53335">
    <property type="entry name" value="S-adenosyl-L-methionine-dependent methyltransferases"/>
    <property type="match status" value="1"/>
</dbReference>
<dbReference type="PROSITE" id="PS51683">
    <property type="entry name" value="SAM_OMT_II"/>
    <property type="match status" value="1"/>
</dbReference>
<dbReference type="PANTHER" id="PTHR43712">
    <property type="entry name" value="PUTATIVE (AFU_ORTHOLOGUE AFUA_4G14580)-RELATED"/>
    <property type="match status" value="1"/>
</dbReference>
<comment type="caution">
    <text evidence="5">The sequence shown here is derived from an EMBL/GenBank/DDBJ whole genome shotgun (WGS) entry which is preliminary data.</text>
</comment>
<dbReference type="PANTHER" id="PTHR43712:SF17">
    <property type="entry name" value="O-METHYLTRANSFERASE"/>
    <property type="match status" value="1"/>
</dbReference>
<evidence type="ECO:0000256" key="1">
    <source>
        <dbReference type="ARBA" id="ARBA00022603"/>
    </source>
</evidence>
<keyword evidence="6" id="KW-1185">Reference proteome</keyword>
<dbReference type="SUPFAM" id="SSF46785">
    <property type="entry name" value="Winged helix' DNA-binding domain"/>
    <property type="match status" value="1"/>
</dbReference>
<dbReference type="InterPro" id="IPR036388">
    <property type="entry name" value="WH-like_DNA-bd_sf"/>
</dbReference>
<keyword evidence="1" id="KW-0489">Methyltransferase</keyword>
<dbReference type="EMBL" id="JARVKF010000035">
    <property type="protein sequence ID" value="KAK9424545.1"/>
    <property type="molecule type" value="Genomic_DNA"/>
</dbReference>
<proteinExistence type="predicted"/>
<accession>A0ABR2VDN1</accession>
<dbReference type="Pfam" id="PF00891">
    <property type="entry name" value="Methyltransf_2"/>
    <property type="match status" value="1"/>
</dbReference>
<keyword evidence="2" id="KW-0808">Transferase</keyword>
<evidence type="ECO:0000256" key="3">
    <source>
        <dbReference type="ARBA" id="ARBA00022691"/>
    </source>
</evidence>
<protein>
    <submittedName>
        <fullName evidence="5">O-methyltransferase domain-containing protein</fullName>
    </submittedName>
</protein>
<feature type="domain" description="O-methyltransferase C-terminal" evidence="4">
    <location>
        <begin position="258"/>
        <end position="400"/>
    </location>
</feature>
<organism evidence="5 6">
    <name type="scientific">Seiridium unicorne</name>
    <dbReference type="NCBI Taxonomy" id="138068"/>
    <lineage>
        <taxon>Eukaryota</taxon>
        <taxon>Fungi</taxon>
        <taxon>Dikarya</taxon>
        <taxon>Ascomycota</taxon>
        <taxon>Pezizomycotina</taxon>
        <taxon>Sordariomycetes</taxon>
        <taxon>Xylariomycetidae</taxon>
        <taxon>Amphisphaeriales</taxon>
        <taxon>Sporocadaceae</taxon>
        <taxon>Seiridium</taxon>
    </lineage>
</organism>
<evidence type="ECO:0000313" key="6">
    <source>
        <dbReference type="Proteomes" id="UP001408356"/>
    </source>
</evidence>
<dbReference type="InterPro" id="IPR016461">
    <property type="entry name" value="COMT-like"/>
</dbReference>
<dbReference type="InterPro" id="IPR036390">
    <property type="entry name" value="WH_DNA-bd_sf"/>
</dbReference>
<sequence length="421" mass="46930">MATITNGTNGVHHHELVGISIAKNPADLGAVLPTLKYLNTRLPSLAAAGDDGRSGMLQAAWKLVLSLETPRETMLRHCWAQSGVIAALSTGTVSGLWKTMAKNGDRPQRVSDLAVATGVDEVLLGRLMRHLAAMQYLIQTGANEYMTTNFTKAMAHELIADSHIAMCSGTSAGANQFHEFAQENKFHNPIDSHNTSMQRAYKTDLDMFQWLQTIGYGEHFNNHMRAYAEGRLRWMDPAVYPVRERLINGAETGPESPFMVDIAGGVGHDLAAFKDYHPDHPGQLILQDLPSVIDQIQQLDDGIVRMEYDFHTPQPVKGARAYFLHSTLHDWPDDVCKSILGNITKAMEPGYSKLLINENVIPKNDAHWEMTALDMVMLTLFSSKERTEDDWIDLLESNGLKIIKIWQGRKAWESLIECELA</sequence>
<keyword evidence="3" id="KW-0949">S-adenosyl-L-methionine</keyword>
<name>A0ABR2VDN1_9PEZI</name>
<evidence type="ECO:0000313" key="5">
    <source>
        <dbReference type="EMBL" id="KAK9424545.1"/>
    </source>
</evidence>
<dbReference type="InterPro" id="IPR029063">
    <property type="entry name" value="SAM-dependent_MTases_sf"/>
</dbReference>
<evidence type="ECO:0000259" key="4">
    <source>
        <dbReference type="Pfam" id="PF00891"/>
    </source>
</evidence>
<dbReference type="Gene3D" id="1.10.10.10">
    <property type="entry name" value="Winged helix-like DNA-binding domain superfamily/Winged helix DNA-binding domain"/>
    <property type="match status" value="1"/>
</dbReference>